<name>A0A2P5AGJ3_PARAD</name>
<proteinExistence type="predicted"/>
<accession>A0A2P5AGJ3</accession>
<evidence type="ECO:0000313" key="2">
    <source>
        <dbReference type="EMBL" id="PON35652.1"/>
    </source>
</evidence>
<organism evidence="2 3">
    <name type="scientific">Parasponia andersonii</name>
    <name type="common">Sponia andersonii</name>
    <dbReference type="NCBI Taxonomy" id="3476"/>
    <lineage>
        <taxon>Eukaryota</taxon>
        <taxon>Viridiplantae</taxon>
        <taxon>Streptophyta</taxon>
        <taxon>Embryophyta</taxon>
        <taxon>Tracheophyta</taxon>
        <taxon>Spermatophyta</taxon>
        <taxon>Magnoliopsida</taxon>
        <taxon>eudicotyledons</taxon>
        <taxon>Gunneridae</taxon>
        <taxon>Pentapetalae</taxon>
        <taxon>rosids</taxon>
        <taxon>fabids</taxon>
        <taxon>Rosales</taxon>
        <taxon>Cannabaceae</taxon>
        <taxon>Parasponia</taxon>
    </lineage>
</organism>
<dbReference type="Proteomes" id="UP000237105">
    <property type="component" value="Unassembled WGS sequence"/>
</dbReference>
<protein>
    <submittedName>
        <fullName evidence="2">Uncharacterized protein</fullName>
    </submittedName>
</protein>
<reference evidence="3" key="1">
    <citation type="submission" date="2016-06" db="EMBL/GenBank/DDBJ databases">
        <title>Parallel loss of symbiosis genes in relatives of nitrogen-fixing non-legume Parasponia.</title>
        <authorList>
            <person name="Van Velzen R."/>
            <person name="Holmer R."/>
            <person name="Bu F."/>
            <person name="Rutten L."/>
            <person name="Van Zeijl A."/>
            <person name="Liu W."/>
            <person name="Santuari L."/>
            <person name="Cao Q."/>
            <person name="Sharma T."/>
            <person name="Shen D."/>
            <person name="Roswanjaya Y."/>
            <person name="Wardhani T."/>
            <person name="Kalhor M.S."/>
            <person name="Jansen J."/>
            <person name="Van den Hoogen J."/>
            <person name="Gungor B."/>
            <person name="Hartog M."/>
            <person name="Hontelez J."/>
            <person name="Verver J."/>
            <person name="Yang W.-C."/>
            <person name="Schijlen E."/>
            <person name="Repin R."/>
            <person name="Schilthuizen M."/>
            <person name="Schranz E."/>
            <person name="Heidstra R."/>
            <person name="Miyata K."/>
            <person name="Fedorova E."/>
            <person name="Kohlen W."/>
            <person name="Bisseling T."/>
            <person name="Smit S."/>
            <person name="Geurts R."/>
        </authorList>
    </citation>
    <scope>NUCLEOTIDE SEQUENCE [LARGE SCALE GENOMIC DNA]</scope>
    <source>
        <strain evidence="3">cv. WU1-14</strain>
    </source>
</reference>
<feature type="compositionally biased region" description="Basic residues" evidence="1">
    <location>
        <begin position="49"/>
        <end position="63"/>
    </location>
</feature>
<evidence type="ECO:0000256" key="1">
    <source>
        <dbReference type="SAM" id="MobiDB-lite"/>
    </source>
</evidence>
<feature type="region of interest" description="Disordered" evidence="1">
    <location>
        <begin position="48"/>
        <end position="71"/>
    </location>
</feature>
<gene>
    <name evidence="2" type="ORF">PanWU01x14_334480</name>
</gene>
<dbReference type="OrthoDB" id="10414294at2759"/>
<evidence type="ECO:0000313" key="3">
    <source>
        <dbReference type="Proteomes" id="UP000237105"/>
    </source>
</evidence>
<sequence>MLQQQQQQHFFYEIYSFSSAPSNYNACNYVSAYRRIRSVTETAIEPPRQKLHHGPTKLQKHSTSRLATSCG</sequence>
<dbReference type="EMBL" id="JXTB01000603">
    <property type="protein sequence ID" value="PON35652.1"/>
    <property type="molecule type" value="Genomic_DNA"/>
</dbReference>
<comment type="caution">
    <text evidence="2">The sequence shown here is derived from an EMBL/GenBank/DDBJ whole genome shotgun (WGS) entry which is preliminary data.</text>
</comment>
<keyword evidence="3" id="KW-1185">Reference proteome</keyword>
<dbReference type="AlphaFoldDB" id="A0A2P5AGJ3"/>